<evidence type="ECO:0000256" key="2">
    <source>
        <dbReference type="ARBA" id="ARBA00022694"/>
    </source>
</evidence>
<dbReference type="PANTHER" id="PTHR33992:SF1">
    <property type="entry name" value="RIBONUCLEASE P PROTEIN COMPONENT"/>
    <property type="match status" value="1"/>
</dbReference>
<accession>A0ABX7XFM9</accession>
<dbReference type="RefSeq" id="WP_230477412.1">
    <property type="nucleotide sequence ID" value="NZ_CP072842.1"/>
</dbReference>
<dbReference type="Proteomes" id="UP000672011">
    <property type="component" value="Chromosome"/>
</dbReference>
<dbReference type="SUPFAM" id="SSF54211">
    <property type="entry name" value="Ribosomal protein S5 domain 2-like"/>
    <property type="match status" value="1"/>
</dbReference>
<protein>
    <recommendedName>
        <fullName evidence="7 8">Ribonuclease P protein component</fullName>
        <shortName evidence="7">RNase P protein</shortName>
        <shortName evidence="7">RNaseP protein</shortName>
        <ecNumber evidence="7 8">3.1.26.5</ecNumber>
    </recommendedName>
    <alternativeName>
        <fullName evidence="7">Protein C5</fullName>
    </alternativeName>
</protein>
<dbReference type="InterPro" id="IPR020539">
    <property type="entry name" value="RNase_P_CS"/>
</dbReference>
<keyword evidence="2 7" id="KW-0819">tRNA processing</keyword>
<dbReference type="Pfam" id="PF00825">
    <property type="entry name" value="Ribonuclease_P"/>
    <property type="match status" value="1"/>
</dbReference>
<evidence type="ECO:0000256" key="5">
    <source>
        <dbReference type="ARBA" id="ARBA00022801"/>
    </source>
</evidence>
<evidence type="ECO:0000313" key="10">
    <source>
        <dbReference type="Proteomes" id="UP000672011"/>
    </source>
</evidence>
<evidence type="ECO:0000256" key="7">
    <source>
        <dbReference type="HAMAP-Rule" id="MF_00227"/>
    </source>
</evidence>
<evidence type="ECO:0000256" key="6">
    <source>
        <dbReference type="ARBA" id="ARBA00022884"/>
    </source>
</evidence>
<evidence type="ECO:0000256" key="3">
    <source>
        <dbReference type="ARBA" id="ARBA00022722"/>
    </source>
</evidence>
<sequence length="127" mass="14894">MKLTFGKNEKLKSKKAIENLFSEGQSYVSHPIRIVYKVNPKQDYTIQVGESVAKKKFKHAVDRNLLKRRIKEAYRLNKQLVQLPEDVSVDILFIYTSSKIKDYSTIEHSIKEILTKLDLKLNKKEQQ</sequence>
<keyword evidence="4 7" id="KW-0255">Endonuclease</keyword>
<keyword evidence="5 7" id="KW-0378">Hydrolase</keyword>
<dbReference type="EC" id="3.1.26.5" evidence="7 8"/>
<evidence type="ECO:0000256" key="4">
    <source>
        <dbReference type="ARBA" id="ARBA00022759"/>
    </source>
</evidence>
<keyword evidence="6 7" id="KW-0694">RNA-binding</keyword>
<evidence type="ECO:0000313" key="9">
    <source>
        <dbReference type="EMBL" id="QTV06652.1"/>
    </source>
</evidence>
<comment type="subunit">
    <text evidence="7">Consists of a catalytic RNA component (M1 or rnpB) and a protein subunit.</text>
</comment>
<organism evidence="9 10">
    <name type="scientific">Faecalibacter bovis</name>
    <dbReference type="NCBI Taxonomy" id="2898187"/>
    <lineage>
        <taxon>Bacteria</taxon>
        <taxon>Pseudomonadati</taxon>
        <taxon>Bacteroidota</taxon>
        <taxon>Flavobacteriia</taxon>
        <taxon>Flavobacteriales</taxon>
        <taxon>Weeksellaceae</taxon>
        <taxon>Faecalibacter</taxon>
    </lineage>
</organism>
<reference evidence="10" key="2">
    <citation type="submission" date="2021-04" db="EMBL/GenBank/DDBJ databases">
        <title>Taxonomy of Flavobacteriaceae bacterium ZY171143.</title>
        <authorList>
            <person name="Li F."/>
        </authorList>
    </citation>
    <scope>NUCLEOTIDE SEQUENCE [LARGE SCALE GENOMIC DNA]</scope>
    <source>
        <strain evidence="10">ZY171143</strain>
    </source>
</reference>
<dbReference type="PANTHER" id="PTHR33992">
    <property type="entry name" value="RIBONUCLEASE P PROTEIN COMPONENT"/>
    <property type="match status" value="1"/>
</dbReference>
<dbReference type="NCBIfam" id="TIGR00188">
    <property type="entry name" value="rnpA"/>
    <property type="match status" value="1"/>
</dbReference>
<comment type="catalytic activity">
    <reaction evidence="7">
        <text>Endonucleolytic cleavage of RNA, removing 5'-extranucleotides from tRNA precursor.</text>
        <dbReference type="EC" id="3.1.26.5"/>
    </reaction>
</comment>
<dbReference type="EMBL" id="CP072842">
    <property type="protein sequence ID" value="QTV06652.1"/>
    <property type="molecule type" value="Genomic_DNA"/>
</dbReference>
<dbReference type="Gene3D" id="3.30.230.10">
    <property type="match status" value="1"/>
</dbReference>
<keyword evidence="3 7" id="KW-0540">Nuclease</keyword>
<dbReference type="InterPro" id="IPR000100">
    <property type="entry name" value="RNase_P"/>
</dbReference>
<dbReference type="GO" id="GO:0004526">
    <property type="term" value="F:ribonuclease P activity"/>
    <property type="evidence" value="ECO:0007669"/>
    <property type="project" value="UniProtKB-EC"/>
</dbReference>
<dbReference type="InterPro" id="IPR014721">
    <property type="entry name" value="Ribsml_uS5_D2-typ_fold_subgr"/>
</dbReference>
<evidence type="ECO:0000256" key="8">
    <source>
        <dbReference type="NCBIfam" id="TIGR00188"/>
    </source>
</evidence>
<dbReference type="HAMAP" id="MF_00227">
    <property type="entry name" value="RNase_P"/>
    <property type="match status" value="1"/>
</dbReference>
<evidence type="ECO:0000256" key="1">
    <source>
        <dbReference type="ARBA" id="ARBA00002663"/>
    </source>
</evidence>
<keyword evidence="10" id="KW-1185">Reference proteome</keyword>
<name>A0ABX7XFM9_9FLAO</name>
<comment type="function">
    <text evidence="1 7">RNaseP catalyzes the removal of the 5'-leader sequence from pre-tRNA to produce the mature 5'-terminus. It can also cleave other RNA substrates such as 4.5S RNA. The protein component plays an auxiliary but essential role in vivo by binding to the 5'-leader sequence and broadening the substrate specificity of the ribozyme.</text>
</comment>
<comment type="similarity">
    <text evidence="7">Belongs to the RnpA family.</text>
</comment>
<dbReference type="PROSITE" id="PS00648">
    <property type="entry name" value="RIBONUCLEASE_P"/>
    <property type="match status" value="1"/>
</dbReference>
<gene>
    <name evidence="7 9" type="primary">rnpA</name>
    <name evidence="9" type="ORF">J9309_04875</name>
</gene>
<dbReference type="InterPro" id="IPR020568">
    <property type="entry name" value="Ribosomal_Su5_D2-typ_SF"/>
</dbReference>
<proteinExistence type="inferred from homology"/>
<reference evidence="9 10" key="1">
    <citation type="journal article" date="2021" name="Int. J. Syst. Evol. Microbiol.">
        <title>Faecalibacter bovis sp. nov., isolated from cow faeces.</title>
        <authorList>
            <person name="Li F."/>
            <person name="Zhao W."/>
            <person name="Hong Q."/>
            <person name="Shao Q."/>
            <person name="Song J."/>
            <person name="Yang S."/>
        </authorList>
    </citation>
    <scope>NUCLEOTIDE SEQUENCE [LARGE SCALE GENOMIC DNA]</scope>
    <source>
        <strain evidence="9 10">ZY171143</strain>
    </source>
</reference>